<feature type="compositionally biased region" description="Low complexity" evidence="1">
    <location>
        <begin position="63"/>
        <end position="72"/>
    </location>
</feature>
<accession>Q6H402</accession>
<reference evidence="3" key="2">
    <citation type="journal article" date="2008" name="Nucleic Acids Res.">
        <title>The rice annotation project database (RAP-DB): 2008 update.</title>
        <authorList>
            <consortium name="The rice annotation project (RAP)"/>
        </authorList>
    </citation>
    <scope>GENOME REANNOTATION</scope>
    <source>
        <strain evidence="3">cv. Nipponbare</strain>
    </source>
</reference>
<name>Q6H402_ORYSJ</name>
<feature type="region of interest" description="Disordered" evidence="1">
    <location>
        <begin position="50"/>
        <end position="110"/>
    </location>
</feature>
<sequence length="210" mass="22226">MVVEDFPYEAMMMEDVVISTEDGPQLMLRLLFAGLPSVSREDLRKCIPAGNSGVAATVPPPAASAASPVRRPTSPPPLPAPERHPLPRPSHGVARISSERRRPRRLSLGLVGTHSGSPFRRASAPADVAISTSGIAAASGVFRAVLVSVQPLPVIVFVLGSASSSLVPAASRLRPRIAAEVVPSPFVSVVPGRLRRARSSLSFPRLVAWW</sequence>
<proteinExistence type="predicted"/>
<gene>
    <name evidence="2" type="primary">OSJNOa018M17.2</name>
</gene>
<dbReference type="EMBL" id="AP007149">
    <property type="protein sequence ID" value="BAD26547.1"/>
    <property type="molecule type" value="Genomic_DNA"/>
</dbReference>
<evidence type="ECO:0000313" key="3">
    <source>
        <dbReference type="Proteomes" id="UP000000763"/>
    </source>
</evidence>
<protein>
    <submittedName>
        <fullName evidence="2">Calphotin-like protein</fullName>
    </submittedName>
</protein>
<organism evidence="2 3">
    <name type="scientific">Oryza sativa subsp. japonica</name>
    <name type="common">Rice</name>
    <dbReference type="NCBI Taxonomy" id="39947"/>
    <lineage>
        <taxon>Eukaryota</taxon>
        <taxon>Viridiplantae</taxon>
        <taxon>Streptophyta</taxon>
        <taxon>Embryophyta</taxon>
        <taxon>Tracheophyta</taxon>
        <taxon>Spermatophyta</taxon>
        <taxon>Magnoliopsida</taxon>
        <taxon>Liliopsida</taxon>
        <taxon>Poales</taxon>
        <taxon>Poaceae</taxon>
        <taxon>BOP clade</taxon>
        <taxon>Oryzoideae</taxon>
        <taxon>Oryzeae</taxon>
        <taxon>Oryzinae</taxon>
        <taxon>Oryza</taxon>
        <taxon>Oryza sativa</taxon>
    </lineage>
</organism>
<evidence type="ECO:0000256" key="1">
    <source>
        <dbReference type="SAM" id="MobiDB-lite"/>
    </source>
</evidence>
<dbReference type="Proteomes" id="UP000000763">
    <property type="component" value="Chromosome 9"/>
</dbReference>
<dbReference type="AlphaFoldDB" id="Q6H402"/>
<reference evidence="3" key="1">
    <citation type="journal article" date="2005" name="Nature">
        <title>The map-based sequence of the rice genome.</title>
        <authorList>
            <consortium name="International rice genome sequencing project (IRGSP)"/>
            <person name="Matsumoto T."/>
            <person name="Wu J."/>
            <person name="Kanamori H."/>
            <person name="Katayose Y."/>
            <person name="Fujisawa M."/>
            <person name="Namiki N."/>
            <person name="Mizuno H."/>
            <person name="Yamamoto K."/>
            <person name="Antonio B.A."/>
            <person name="Baba T."/>
            <person name="Sakata K."/>
            <person name="Nagamura Y."/>
            <person name="Aoki H."/>
            <person name="Arikawa K."/>
            <person name="Arita K."/>
            <person name="Bito T."/>
            <person name="Chiden Y."/>
            <person name="Fujitsuka N."/>
            <person name="Fukunaka R."/>
            <person name="Hamada M."/>
            <person name="Harada C."/>
            <person name="Hayashi A."/>
            <person name="Hijishita S."/>
            <person name="Honda M."/>
            <person name="Hosokawa S."/>
            <person name="Ichikawa Y."/>
            <person name="Idonuma A."/>
            <person name="Iijima M."/>
            <person name="Ikeda M."/>
            <person name="Ikeno M."/>
            <person name="Ito K."/>
            <person name="Ito S."/>
            <person name="Ito T."/>
            <person name="Ito Y."/>
            <person name="Ito Y."/>
            <person name="Iwabuchi A."/>
            <person name="Kamiya K."/>
            <person name="Karasawa W."/>
            <person name="Kurita K."/>
            <person name="Katagiri S."/>
            <person name="Kikuta A."/>
            <person name="Kobayashi H."/>
            <person name="Kobayashi N."/>
            <person name="Machita K."/>
            <person name="Maehara T."/>
            <person name="Masukawa M."/>
            <person name="Mizubayashi T."/>
            <person name="Mukai Y."/>
            <person name="Nagasaki H."/>
            <person name="Nagata Y."/>
            <person name="Naito S."/>
            <person name="Nakashima M."/>
            <person name="Nakama Y."/>
            <person name="Nakamichi Y."/>
            <person name="Nakamura M."/>
            <person name="Meguro A."/>
            <person name="Negishi M."/>
            <person name="Ohta I."/>
            <person name="Ohta T."/>
            <person name="Okamoto M."/>
            <person name="Ono N."/>
            <person name="Saji S."/>
            <person name="Sakaguchi M."/>
            <person name="Sakai K."/>
            <person name="Shibata M."/>
            <person name="Shimokawa T."/>
            <person name="Song J."/>
            <person name="Takazaki Y."/>
            <person name="Terasawa K."/>
            <person name="Tsugane M."/>
            <person name="Tsuji K."/>
            <person name="Ueda S."/>
            <person name="Waki K."/>
            <person name="Yamagata H."/>
            <person name="Yamamoto M."/>
            <person name="Yamamoto S."/>
            <person name="Yamane H."/>
            <person name="Yoshiki S."/>
            <person name="Yoshihara R."/>
            <person name="Yukawa K."/>
            <person name="Zhong H."/>
            <person name="Yano M."/>
            <person name="Yuan Q."/>
            <person name="Ouyang S."/>
            <person name="Liu J."/>
            <person name="Jones K.M."/>
            <person name="Gansberger K."/>
            <person name="Moffat K."/>
            <person name="Hill J."/>
            <person name="Bera J."/>
            <person name="Fadrosh D."/>
            <person name="Jin S."/>
            <person name="Johri S."/>
            <person name="Kim M."/>
            <person name="Overton L."/>
            <person name="Reardon M."/>
            <person name="Tsitrin T."/>
            <person name="Vuong H."/>
            <person name="Weaver B."/>
            <person name="Ciecko A."/>
            <person name="Tallon L."/>
            <person name="Jackson J."/>
            <person name="Pai G."/>
            <person name="Aken S.V."/>
            <person name="Utterback T."/>
            <person name="Reidmuller S."/>
            <person name="Feldblyum T."/>
            <person name="Hsiao J."/>
            <person name="Zismann V."/>
            <person name="Iobst S."/>
            <person name="de Vazeille A.R."/>
            <person name="Buell C.R."/>
            <person name="Ying K."/>
            <person name="Li Y."/>
            <person name="Lu T."/>
            <person name="Huang Y."/>
            <person name="Zhao Q."/>
            <person name="Feng Q."/>
            <person name="Zhang L."/>
            <person name="Zhu J."/>
            <person name="Weng Q."/>
            <person name="Mu J."/>
            <person name="Lu Y."/>
            <person name="Fan D."/>
            <person name="Liu Y."/>
            <person name="Guan J."/>
            <person name="Zhang Y."/>
            <person name="Yu S."/>
            <person name="Liu X."/>
            <person name="Zhang Y."/>
            <person name="Hong G."/>
            <person name="Han B."/>
            <person name="Choisne N."/>
            <person name="Demange N."/>
            <person name="Orjeda G."/>
            <person name="Samain S."/>
            <person name="Cattolico L."/>
            <person name="Pelletier E."/>
            <person name="Couloux A."/>
            <person name="Segurens B."/>
            <person name="Wincker P."/>
            <person name="D'Hont A."/>
            <person name="Scarpelli C."/>
            <person name="Weissenbach J."/>
            <person name="Salanoubat M."/>
            <person name="Quetier F."/>
            <person name="Yu Y."/>
            <person name="Kim H.R."/>
            <person name="Rambo T."/>
            <person name="Currie J."/>
            <person name="Collura K."/>
            <person name="Luo M."/>
            <person name="Yang T."/>
            <person name="Ammiraju J.S.S."/>
            <person name="Engler F."/>
            <person name="Soderlund C."/>
            <person name="Wing R.A."/>
            <person name="Palmer L.E."/>
            <person name="de la Bastide M."/>
            <person name="Spiegel L."/>
            <person name="Nascimento L."/>
            <person name="Zutavern T."/>
            <person name="O'Shaughnessy A."/>
            <person name="Dike S."/>
            <person name="Dedhia N."/>
            <person name="Preston R."/>
            <person name="Balija V."/>
            <person name="McCombie W.R."/>
            <person name="Chow T."/>
            <person name="Chen H."/>
            <person name="Chung M."/>
            <person name="Chen C."/>
            <person name="Shaw J."/>
            <person name="Wu H."/>
            <person name="Hsiao K."/>
            <person name="Chao Y."/>
            <person name="Chu M."/>
            <person name="Cheng C."/>
            <person name="Hour A."/>
            <person name="Lee P."/>
            <person name="Lin S."/>
            <person name="Lin Y."/>
            <person name="Liou J."/>
            <person name="Liu S."/>
            <person name="Hsing Y."/>
            <person name="Raghuvanshi S."/>
            <person name="Mohanty A."/>
            <person name="Bharti A.K."/>
            <person name="Gaur A."/>
            <person name="Gupta V."/>
            <person name="Kumar D."/>
            <person name="Ravi V."/>
            <person name="Vij S."/>
            <person name="Kapur A."/>
            <person name="Khurana P."/>
            <person name="Khurana P."/>
            <person name="Khurana J.P."/>
            <person name="Tyagi A.K."/>
            <person name="Gaikwad K."/>
            <person name="Singh A."/>
            <person name="Dalal V."/>
            <person name="Srivastava S."/>
            <person name="Dixit A."/>
            <person name="Pal A.K."/>
            <person name="Ghazi I.A."/>
            <person name="Yadav M."/>
            <person name="Pandit A."/>
            <person name="Bhargava A."/>
            <person name="Sureshbabu K."/>
            <person name="Batra K."/>
            <person name="Sharma T.R."/>
            <person name="Mohapatra T."/>
            <person name="Singh N.K."/>
            <person name="Messing J."/>
            <person name="Nelson A.B."/>
            <person name="Fuks G."/>
            <person name="Kavchok S."/>
            <person name="Keizer G."/>
            <person name="Linton E."/>
            <person name="Llaca V."/>
            <person name="Song R."/>
            <person name="Tanyolac B."/>
            <person name="Young S."/>
            <person name="Ho-Il K."/>
            <person name="Hahn J.H."/>
            <person name="Sangsakoo G."/>
            <person name="Vanavichit A."/>
            <person name="de Mattos Luiz.A.T."/>
            <person name="Zimmer P.D."/>
            <person name="Malone G."/>
            <person name="Dellagostin O."/>
            <person name="de Oliveira A.C."/>
            <person name="Bevan M."/>
            <person name="Bancroft I."/>
            <person name="Minx P."/>
            <person name="Cordum H."/>
            <person name="Wilson R."/>
            <person name="Cheng Z."/>
            <person name="Jin W."/>
            <person name="Jiang J."/>
            <person name="Leong S.A."/>
            <person name="Iwama H."/>
            <person name="Gojobori T."/>
            <person name="Itoh T."/>
            <person name="Niimura Y."/>
            <person name="Fujii Y."/>
            <person name="Habara T."/>
            <person name="Sakai H."/>
            <person name="Sato Y."/>
            <person name="Wilson G."/>
            <person name="Kumar K."/>
            <person name="McCouch S."/>
            <person name="Juretic N."/>
            <person name="Hoen D."/>
            <person name="Wright S."/>
            <person name="Bruskiewich R."/>
            <person name="Bureau T."/>
            <person name="Miyao A."/>
            <person name="Hirochika H."/>
            <person name="Nishikawa T."/>
            <person name="Kadowaki K."/>
            <person name="Sugiura M."/>
            <person name="Burr B."/>
            <person name="Sasaki T."/>
        </authorList>
    </citation>
    <scope>NUCLEOTIDE SEQUENCE [LARGE SCALE GENOMIC DNA]</scope>
    <source>
        <strain evidence="3">cv. Nipponbare</strain>
    </source>
</reference>
<evidence type="ECO:0000313" key="2">
    <source>
        <dbReference type="EMBL" id="BAD26547.1"/>
    </source>
</evidence>